<dbReference type="Proteomes" id="UP001151760">
    <property type="component" value="Unassembled WGS sequence"/>
</dbReference>
<proteinExistence type="predicted"/>
<keyword evidence="2" id="KW-0808">Transferase</keyword>
<dbReference type="PANTHER" id="PTHR24559">
    <property type="entry name" value="TRANSPOSON TY3-I GAG-POL POLYPROTEIN"/>
    <property type="match status" value="1"/>
</dbReference>
<dbReference type="InterPro" id="IPR043128">
    <property type="entry name" value="Rev_trsase/Diguanyl_cyclase"/>
</dbReference>
<dbReference type="GO" id="GO:0003964">
    <property type="term" value="F:RNA-directed DNA polymerase activity"/>
    <property type="evidence" value="ECO:0007669"/>
    <property type="project" value="UniProtKB-KW"/>
</dbReference>
<dbReference type="InterPro" id="IPR053134">
    <property type="entry name" value="RNA-dir_DNA_polymerase"/>
</dbReference>
<evidence type="ECO:0000313" key="3">
    <source>
        <dbReference type="Proteomes" id="UP001151760"/>
    </source>
</evidence>
<keyword evidence="2" id="KW-0548">Nucleotidyltransferase</keyword>
<dbReference type="InterPro" id="IPR000477">
    <property type="entry name" value="RT_dom"/>
</dbReference>
<keyword evidence="3" id="KW-1185">Reference proteome</keyword>
<dbReference type="PANTHER" id="PTHR24559:SF427">
    <property type="entry name" value="RNA-DIRECTED DNA POLYMERASE"/>
    <property type="match status" value="1"/>
</dbReference>
<dbReference type="Pfam" id="PF00078">
    <property type="entry name" value="RVT_1"/>
    <property type="match status" value="1"/>
</dbReference>
<dbReference type="InterPro" id="IPR043502">
    <property type="entry name" value="DNA/RNA_pol_sf"/>
</dbReference>
<dbReference type="SUPFAM" id="SSF56672">
    <property type="entry name" value="DNA/RNA polymerases"/>
    <property type="match status" value="1"/>
</dbReference>
<feature type="domain" description="Reverse transcriptase" evidence="1">
    <location>
        <begin position="345"/>
        <end position="438"/>
    </location>
</feature>
<organism evidence="2 3">
    <name type="scientific">Tanacetum coccineum</name>
    <dbReference type="NCBI Taxonomy" id="301880"/>
    <lineage>
        <taxon>Eukaryota</taxon>
        <taxon>Viridiplantae</taxon>
        <taxon>Streptophyta</taxon>
        <taxon>Embryophyta</taxon>
        <taxon>Tracheophyta</taxon>
        <taxon>Spermatophyta</taxon>
        <taxon>Magnoliopsida</taxon>
        <taxon>eudicotyledons</taxon>
        <taxon>Gunneridae</taxon>
        <taxon>Pentapetalae</taxon>
        <taxon>asterids</taxon>
        <taxon>campanulids</taxon>
        <taxon>Asterales</taxon>
        <taxon>Asteraceae</taxon>
        <taxon>Asteroideae</taxon>
        <taxon>Anthemideae</taxon>
        <taxon>Anthemidinae</taxon>
        <taxon>Tanacetum</taxon>
    </lineage>
</organism>
<dbReference type="EMBL" id="BQNB010012966">
    <property type="protein sequence ID" value="GJT10148.1"/>
    <property type="molecule type" value="Genomic_DNA"/>
</dbReference>
<gene>
    <name evidence="2" type="ORF">Tco_0857190</name>
</gene>
<keyword evidence="2" id="KW-0695">RNA-directed DNA polymerase</keyword>
<dbReference type="CDD" id="cd01647">
    <property type="entry name" value="RT_LTR"/>
    <property type="match status" value="1"/>
</dbReference>
<comment type="caution">
    <text evidence="2">The sequence shown here is derived from an EMBL/GenBank/DDBJ whole genome shotgun (WGS) entry which is preliminary data.</text>
</comment>
<reference evidence="2" key="1">
    <citation type="journal article" date="2022" name="Int. J. Mol. Sci.">
        <title>Draft Genome of Tanacetum Coccineum: Genomic Comparison of Closely Related Tanacetum-Family Plants.</title>
        <authorList>
            <person name="Yamashiro T."/>
            <person name="Shiraishi A."/>
            <person name="Nakayama K."/>
            <person name="Satake H."/>
        </authorList>
    </citation>
    <scope>NUCLEOTIDE SEQUENCE</scope>
</reference>
<evidence type="ECO:0000259" key="1">
    <source>
        <dbReference type="Pfam" id="PF00078"/>
    </source>
</evidence>
<accession>A0ABQ5B6L0</accession>
<evidence type="ECO:0000313" key="2">
    <source>
        <dbReference type="EMBL" id="GJT10148.1"/>
    </source>
</evidence>
<reference evidence="2" key="2">
    <citation type="submission" date="2022-01" db="EMBL/GenBank/DDBJ databases">
        <authorList>
            <person name="Yamashiro T."/>
            <person name="Shiraishi A."/>
            <person name="Satake H."/>
            <person name="Nakayama K."/>
        </authorList>
    </citation>
    <scope>NUCLEOTIDE SEQUENCE</scope>
</reference>
<dbReference type="Gene3D" id="3.10.10.10">
    <property type="entry name" value="HIV Type 1 Reverse Transcriptase, subunit A, domain 1"/>
    <property type="match status" value="1"/>
</dbReference>
<protein>
    <submittedName>
        <fullName evidence="2">Reverse transcriptase domain-containing protein</fullName>
    </submittedName>
</protein>
<dbReference type="Gene3D" id="3.30.70.270">
    <property type="match status" value="2"/>
</dbReference>
<name>A0ABQ5B6L0_9ASTR</name>
<sequence>MACDVSWKAKLSTLHNENVLLKHQVESTIKERENIKLEFQRLFNSIKATRAQHQNESNEMIENVNQKTYDYADVMQVIALKLWIVIADAQSIILGNIQMLSLGHNLFLVGQLCDGDLEVAFRQNIVLCSEFRRRYRKINHLCSAVEYRVKAEASLSPKFMYPSTESKLEINLYGFVVDSMWAEAIATACFTQNRSIVRTRHNKTPYELIRGRKPNVQYFHVFGSLCYPANDHDDLGKMKMKVDIETIHVKFDELTAMASECNNLQPEMNCTNFNDSSEDSQFVPSTTDLDNLFGPMYEEYDPTSSNEVSDNSAANTLYNDHTSSSSSIVVDQDDAPPIVRDEDISKTAFGMRYGHYEFQVMPFGLTNAPDVFMDLMNRVCKPYLDKFVIVFIDDILIYSRNKEEHVDHLRIIPELLKKEKLYAKFSKCDFWISIVQFLRHVIDSQRIHVDPAKIKAVKNSASPTTPTKVHQFLGLVGYSKRFIKEVGDVQFTGPEIIHETTKKIVQIRQRLQAARDRQRSYANVRRKPLEFQVGDRVYVESINLGGKVQCLSDESLVIPMKELRLDDKLNFVEEPIEIMDQEVK</sequence>